<evidence type="ECO:0000313" key="1">
    <source>
        <dbReference type="EMBL" id="THD73234.1"/>
    </source>
</evidence>
<gene>
    <name evidence="1" type="ORF">E7681_11055</name>
</gene>
<reference evidence="1 2" key="1">
    <citation type="submission" date="2019-04" db="EMBL/GenBank/DDBJ databases">
        <title>Draft genome sequence of Youngimonas vesicularis.</title>
        <authorList>
            <person name="Hameed A."/>
        </authorList>
    </citation>
    <scope>NUCLEOTIDE SEQUENCE [LARGE SCALE GENOMIC DNA]</scope>
    <source>
        <strain evidence="1 2">CC-AMW-E</strain>
    </source>
</reference>
<dbReference type="AlphaFoldDB" id="A0A4V3UYV9"/>
<dbReference type="Proteomes" id="UP000306113">
    <property type="component" value="Unassembled WGS sequence"/>
</dbReference>
<dbReference type="EMBL" id="SSMD01000005">
    <property type="protein sequence ID" value="THD73234.1"/>
    <property type="molecule type" value="Genomic_DNA"/>
</dbReference>
<evidence type="ECO:0000313" key="2">
    <source>
        <dbReference type="Proteomes" id="UP000306113"/>
    </source>
</evidence>
<accession>A0A4V3UYV9</accession>
<name>A0A4V3UYV9_9RHOB</name>
<organism evidence="1 2">
    <name type="scientific">Thalassobius vesicularis</name>
    <dbReference type="NCBI Taxonomy" id="1294297"/>
    <lineage>
        <taxon>Bacteria</taxon>
        <taxon>Pseudomonadati</taxon>
        <taxon>Pseudomonadota</taxon>
        <taxon>Alphaproteobacteria</taxon>
        <taxon>Rhodobacterales</taxon>
        <taxon>Roseobacteraceae</taxon>
        <taxon>Thalassovita</taxon>
    </lineage>
</organism>
<dbReference type="OrthoDB" id="7660881at2"/>
<sequence>MLLQDANDLFLAETASLHRLSPSSENRLTSNRGLFRGAGQHLRRLEGLVLPLVQHERSGCGRVLHPAQDSHRLLPRGG</sequence>
<comment type="caution">
    <text evidence="1">The sequence shown here is derived from an EMBL/GenBank/DDBJ whole genome shotgun (WGS) entry which is preliminary data.</text>
</comment>
<proteinExistence type="predicted"/>
<keyword evidence="2" id="KW-1185">Reference proteome</keyword>
<protein>
    <submittedName>
        <fullName evidence="1">Uncharacterized protein</fullName>
    </submittedName>
</protein>